<keyword evidence="1" id="KW-0732">Signal</keyword>
<evidence type="ECO:0000313" key="2">
    <source>
        <dbReference type="Proteomes" id="UP000887565"/>
    </source>
</evidence>
<dbReference type="AlphaFoldDB" id="A0A915K817"/>
<reference evidence="3" key="1">
    <citation type="submission" date="2022-11" db="UniProtKB">
        <authorList>
            <consortium name="WormBaseParasite"/>
        </authorList>
    </citation>
    <scope>IDENTIFICATION</scope>
</reference>
<keyword evidence="2" id="KW-1185">Reference proteome</keyword>
<accession>A0A915K817</accession>
<organism evidence="2 3">
    <name type="scientific">Romanomermis culicivorax</name>
    <name type="common">Nematode worm</name>
    <dbReference type="NCBI Taxonomy" id="13658"/>
    <lineage>
        <taxon>Eukaryota</taxon>
        <taxon>Metazoa</taxon>
        <taxon>Ecdysozoa</taxon>
        <taxon>Nematoda</taxon>
        <taxon>Enoplea</taxon>
        <taxon>Dorylaimia</taxon>
        <taxon>Mermithida</taxon>
        <taxon>Mermithoidea</taxon>
        <taxon>Mermithidae</taxon>
        <taxon>Romanomermis</taxon>
    </lineage>
</organism>
<evidence type="ECO:0000256" key="1">
    <source>
        <dbReference type="SAM" id="SignalP"/>
    </source>
</evidence>
<feature type="chain" id="PRO_5036929425" evidence="1">
    <location>
        <begin position="25"/>
        <end position="267"/>
    </location>
</feature>
<name>A0A915K817_ROMCU</name>
<dbReference type="WBParaSite" id="nRc.2.0.1.t34032-RA">
    <property type="protein sequence ID" value="nRc.2.0.1.t34032-RA"/>
    <property type="gene ID" value="nRc.2.0.1.g34032"/>
</dbReference>
<proteinExistence type="predicted"/>
<evidence type="ECO:0000313" key="3">
    <source>
        <dbReference type="WBParaSite" id="nRc.2.0.1.t34032-RA"/>
    </source>
</evidence>
<protein>
    <submittedName>
        <fullName evidence="3">Uncharacterized protein</fullName>
    </submittedName>
</protein>
<feature type="signal peptide" evidence="1">
    <location>
        <begin position="1"/>
        <end position="24"/>
    </location>
</feature>
<sequence>MIVNYISLLTLIILWSTILTSAEAQDTYDKCKNAMTEFRGACRNLSGFTTTMKMRDKAASVHILKNLTKLIQPLEPGPINLSIYSYWRILSKNTKNADARPDLPLRNRTRKNLRCANDGSASARSSRTANIECNEPLPYQIEFIIVIVMERYGALDLYICLDNVVTLIKRDIDTDFTANCICAHVWSCKYSVAPDGLCRLFNNCSCQNTRDVLHTAVINRPPQMLASFTQSRCPPADCCMTDQAAEWTSWTVCTEPTIDLVEIYPKS</sequence>
<dbReference type="Proteomes" id="UP000887565">
    <property type="component" value="Unplaced"/>
</dbReference>